<gene>
    <name evidence="4" type="ORF">GCM10010411_76030</name>
</gene>
<feature type="chain" id="PRO_5045156304" description="TrbL/VirB6 plasmid conjugal transfer protein" evidence="3">
    <location>
        <begin position="27"/>
        <end position="566"/>
    </location>
</feature>
<dbReference type="Proteomes" id="UP001501509">
    <property type="component" value="Unassembled WGS sequence"/>
</dbReference>
<sequence length="566" mass="55833">MLQSWACVAIVVCAALMLGSGSTAQAASRWDAAAVAGAQPQRAALSASAADQCDGWMSKFDPGCLAGGAAKKALKGIAGLVVDGAVWLAAEVAKHLDTSGRPDLDKAWFRETYSSMTTVGAWFAVIAFLCAVTYAGVSRNGRELGTAVARLLVAGVSTGLIGTLVLMGNSLVDYVCAYILGPGGWKEVAEGDGGLKKIAGSLAASQTNPAVGGNPATAGLPMILVVILGILMIIAFLIIWCEMVIRRLAVDLCVLFWPLIVGGAVWPQAREGARRLMDMLLSLMLCKIVIAADLKLASNSLKESADRPTPSNLIVAVGLYMLGALSWWLVMRMIGMVGGAFHPGVSTEGMRAATTGAIAGTVSSLASRAAQVANAVGGTGVPGGFTGQEPSTDNDADSGDADAPTHPELPTSTRKMLTAPMSFGGKALAAGGDAGGGAPALGARVIRGELEAGPSAGDGTGPQGSDGGPGGGGAGGGGAGPGSLGGPAPAGGAGAGTPPAGGVTPASSAAGTAHYRRRVGPPAPAVGAASPQSAESAQPDAATPSPPPVPTAPVPRPISPPEGGST</sequence>
<feature type="transmembrane region" description="Helical" evidence="2">
    <location>
        <begin position="248"/>
        <end position="267"/>
    </location>
</feature>
<keyword evidence="2" id="KW-1133">Transmembrane helix</keyword>
<feature type="transmembrane region" description="Helical" evidence="2">
    <location>
        <begin position="119"/>
        <end position="137"/>
    </location>
</feature>
<keyword evidence="2" id="KW-0812">Transmembrane</keyword>
<feature type="transmembrane region" description="Helical" evidence="2">
    <location>
        <begin position="279"/>
        <end position="298"/>
    </location>
</feature>
<keyword evidence="2" id="KW-0472">Membrane</keyword>
<feature type="region of interest" description="Disordered" evidence="1">
    <location>
        <begin position="379"/>
        <end position="413"/>
    </location>
</feature>
<feature type="transmembrane region" description="Helical" evidence="2">
    <location>
        <begin position="218"/>
        <end position="241"/>
    </location>
</feature>
<accession>A0ABP6CYK6</accession>
<evidence type="ECO:0000256" key="1">
    <source>
        <dbReference type="SAM" id="MobiDB-lite"/>
    </source>
</evidence>
<feature type="compositionally biased region" description="Low complexity" evidence="1">
    <location>
        <begin position="525"/>
        <end position="543"/>
    </location>
</feature>
<dbReference type="EMBL" id="BAAATD010000013">
    <property type="protein sequence ID" value="GAA2627651.1"/>
    <property type="molecule type" value="Genomic_DNA"/>
</dbReference>
<feature type="transmembrane region" description="Helical" evidence="2">
    <location>
        <begin position="310"/>
        <end position="330"/>
    </location>
</feature>
<keyword evidence="3" id="KW-0732">Signal</keyword>
<evidence type="ECO:0000256" key="2">
    <source>
        <dbReference type="SAM" id="Phobius"/>
    </source>
</evidence>
<feature type="compositionally biased region" description="Pro residues" evidence="1">
    <location>
        <begin position="544"/>
        <end position="560"/>
    </location>
</feature>
<reference evidence="5" key="1">
    <citation type="journal article" date="2019" name="Int. J. Syst. Evol. Microbiol.">
        <title>The Global Catalogue of Microorganisms (GCM) 10K type strain sequencing project: providing services to taxonomists for standard genome sequencing and annotation.</title>
        <authorList>
            <consortium name="The Broad Institute Genomics Platform"/>
            <consortium name="The Broad Institute Genome Sequencing Center for Infectious Disease"/>
            <person name="Wu L."/>
            <person name="Ma J."/>
        </authorList>
    </citation>
    <scope>NUCLEOTIDE SEQUENCE [LARGE SCALE GENOMIC DNA]</scope>
    <source>
        <strain evidence="5">JCM 6833</strain>
    </source>
</reference>
<name>A0ABP6CYK6_9ACTN</name>
<feature type="signal peptide" evidence="3">
    <location>
        <begin position="1"/>
        <end position="26"/>
    </location>
</feature>
<evidence type="ECO:0000256" key="3">
    <source>
        <dbReference type="SAM" id="SignalP"/>
    </source>
</evidence>
<evidence type="ECO:0000313" key="5">
    <source>
        <dbReference type="Proteomes" id="UP001501509"/>
    </source>
</evidence>
<feature type="compositionally biased region" description="Gly residues" evidence="1">
    <location>
        <begin position="456"/>
        <end position="495"/>
    </location>
</feature>
<comment type="caution">
    <text evidence="4">The sequence shown here is derived from an EMBL/GenBank/DDBJ whole genome shotgun (WGS) entry which is preliminary data.</text>
</comment>
<organism evidence="4 5">
    <name type="scientific">Actinomadura fulvescens</name>
    <dbReference type="NCBI Taxonomy" id="46160"/>
    <lineage>
        <taxon>Bacteria</taxon>
        <taxon>Bacillati</taxon>
        <taxon>Actinomycetota</taxon>
        <taxon>Actinomycetes</taxon>
        <taxon>Streptosporangiales</taxon>
        <taxon>Thermomonosporaceae</taxon>
        <taxon>Actinomadura</taxon>
    </lineage>
</organism>
<evidence type="ECO:0000313" key="4">
    <source>
        <dbReference type="EMBL" id="GAA2627651.1"/>
    </source>
</evidence>
<proteinExistence type="predicted"/>
<feature type="region of interest" description="Disordered" evidence="1">
    <location>
        <begin position="451"/>
        <end position="566"/>
    </location>
</feature>
<feature type="transmembrane region" description="Helical" evidence="2">
    <location>
        <begin position="149"/>
        <end position="168"/>
    </location>
</feature>
<evidence type="ECO:0008006" key="6">
    <source>
        <dbReference type="Google" id="ProtNLM"/>
    </source>
</evidence>
<protein>
    <recommendedName>
        <fullName evidence="6">TrbL/VirB6 plasmid conjugal transfer protein</fullName>
    </recommendedName>
</protein>
<keyword evidence="5" id="KW-1185">Reference proteome</keyword>